<reference evidence="2" key="1">
    <citation type="submission" date="2020-05" db="EMBL/GenBank/DDBJ databases">
        <title>WGS assembly of Panicum virgatum.</title>
        <authorList>
            <person name="Lovell J.T."/>
            <person name="Jenkins J."/>
            <person name="Shu S."/>
            <person name="Juenger T.E."/>
            <person name="Schmutz J."/>
        </authorList>
    </citation>
    <scope>NUCLEOTIDE SEQUENCE</scope>
    <source>
        <strain evidence="2">AP13</strain>
    </source>
</reference>
<evidence type="ECO:0000313" key="2">
    <source>
        <dbReference type="EMBL" id="KAG2585022.1"/>
    </source>
</evidence>
<dbReference type="Proteomes" id="UP000823388">
    <property type="component" value="Chromosome 6K"/>
</dbReference>
<organism evidence="2 3">
    <name type="scientific">Panicum virgatum</name>
    <name type="common">Blackwell switchgrass</name>
    <dbReference type="NCBI Taxonomy" id="38727"/>
    <lineage>
        <taxon>Eukaryota</taxon>
        <taxon>Viridiplantae</taxon>
        <taxon>Streptophyta</taxon>
        <taxon>Embryophyta</taxon>
        <taxon>Tracheophyta</taxon>
        <taxon>Spermatophyta</taxon>
        <taxon>Magnoliopsida</taxon>
        <taxon>Liliopsida</taxon>
        <taxon>Poales</taxon>
        <taxon>Poaceae</taxon>
        <taxon>PACMAD clade</taxon>
        <taxon>Panicoideae</taxon>
        <taxon>Panicodae</taxon>
        <taxon>Paniceae</taxon>
        <taxon>Panicinae</taxon>
        <taxon>Panicum</taxon>
        <taxon>Panicum sect. Hiantes</taxon>
    </lineage>
</organism>
<gene>
    <name evidence="2" type="ORF">PVAP13_6KG359906</name>
</gene>
<proteinExistence type="predicted"/>
<keyword evidence="3" id="KW-1185">Reference proteome</keyword>
<dbReference type="EMBL" id="CM029047">
    <property type="protein sequence ID" value="KAG2585022.1"/>
    <property type="molecule type" value="Genomic_DNA"/>
</dbReference>
<evidence type="ECO:0000256" key="1">
    <source>
        <dbReference type="SAM" id="MobiDB-lite"/>
    </source>
</evidence>
<feature type="region of interest" description="Disordered" evidence="1">
    <location>
        <begin position="50"/>
        <end position="81"/>
    </location>
</feature>
<feature type="region of interest" description="Disordered" evidence="1">
    <location>
        <begin position="135"/>
        <end position="171"/>
    </location>
</feature>
<name>A0A8T0RG45_PANVG</name>
<evidence type="ECO:0000313" key="3">
    <source>
        <dbReference type="Proteomes" id="UP000823388"/>
    </source>
</evidence>
<protein>
    <submittedName>
        <fullName evidence="2">Uncharacterized protein</fullName>
    </submittedName>
</protein>
<feature type="compositionally biased region" description="Basic and acidic residues" evidence="1">
    <location>
        <begin position="54"/>
        <end position="80"/>
    </location>
</feature>
<comment type="caution">
    <text evidence="2">The sequence shown here is derived from an EMBL/GenBank/DDBJ whole genome shotgun (WGS) entry which is preliminary data.</text>
</comment>
<sequence>MFQFQTITLCGAPIFADIVSQYGSRRFDKTGMAFEEELISYWRKNRSKYPKPLTKQERQQERKKEEERRKQEAERLRSMEVHQPYQFDPMKVYRRGSWEEYFQLTEARERGIDLESARRMAKEAQMKAMHAVVADLPGSEVPTDEKGKGVAIDISTDDDDDDELLYDDISD</sequence>
<accession>A0A8T0RG45</accession>
<dbReference type="AlphaFoldDB" id="A0A8T0RG45"/>
<feature type="compositionally biased region" description="Acidic residues" evidence="1">
    <location>
        <begin position="155"/>
        <end position="171"/>
    </location>
</feature>